<dbReference type="Pfam" id="PF13460">
    <property type="entry name" value="NAD_binding_10"/>
    <property type="match status" value="1"/>
</dbReference>
<evidence type="ECO:0000256" key="1">
    <source>
        <dbReference type="SAM" id="MobiDB-lite"/>
    </source>
</evidence>
<sequence>MADETRVVILGGHGKIALLAAPKLVEAGYAVDSLIRNPEHRDEVAATGANPVLLDIEQADVDALAEVFAGAAAVVFSAGAGGGNPERTRAVDHDAAVRSMDAAEQAGVPRYVMVSYARSETDVETLDRESSFFPYAQAKHDADEHLRGTGLDYTILGPGRLTLEPATSALWPLDSAGRPLDGSEPPAELPGASRENVAEAIVHVLRTGAARRETVNFVDGETPLADALS</sequence>
<dbReference type="SUPFAM" id="SSF51735">
    <property type="entry name" value="NAD(P)-binding Rossmann-fold domains"/>
    <property type="match status" value="1"/>
</dbReference>
<feature type="region of interest" description="Disordered" evidence="1">
    <location>
        <begin position="174"/>
        <end position="193"/>
    </location>
</feature>
<accession>A0ABP6RJ63</accession>
<dbReference type="RefSeq" id="WP_344722358.1">
    <property type="nucleotide sequence ID" value="NZ_BAAAYG010000018.1"/>
</dbReference>
<dbReference type="Gene3D" id="3.40.50.720">
    <property type="entry name" value="NAD(P)-binding Rossmann-like Domain"/>
    <property type="match status" value="1"/>
</dbReference>
<dbReference type="CDD" id="cd05243">
    <property type="entry name" value="SDR_a5"/>
    <property type="match status" value="1"/>
</dbReference>
<dbReference type="InterPro" id="IPR036291">
    <property type="entry name" value="NAD(P)-bd_dom_sf"/>
</dbReference>
<keyword evidence="4" id="KW-1185">Reference proteome</keyword>
<reference evidence="4" key="1">
    <citation type="journal article" date="2019" name="Int. J. Syst. Evol. Microbiol.">
        <title>The Global Catalogue of Microorganisms (GCM) 10K type strain sequencing project: providing services to taxonomists for standard genome sequencing and annotation.</title>
        <authorList>
            <consortium name="The Broad Institute Genomics Platform"/>
            <consortium name="The Broad Institute Genome Sequencing Center for Infectious Disease"/>
            <person name="Wu L."/>
            <person name="Ma J."/>
        </authorList>
    </citation>
    <scope>NUCLEOTIDE SEQUENCE [LARGE SCALE GENOMIC DNA]</scope>
    <source>
        <strain evidence="4">JCM 11483</strain>
    </source>
</reference>
<dbReference type="Proteomes" id="UP001501736">
    <property type="component" value="Unassembled WGS sequence"/>
</dbReference>
<evidence type="ECO:0000313" key="3">
    <source>
        <dbReference type="EMBL" id="GAA3288514.1"/>
    </source>
</evidence>
<evidence type="ECO:0000313" key="4">
    <source>
        <dbReference type="Proteomes" id="UP001501736"/>
    </source>
</evidence>
<feature type="domain" description="NAD(P)-binding" evidence="2">
    <location>
        <begin position="11"/>
        <end position="206"/>
    </location>
</feature>
<gene>
    <name evidence="3" type="ORF">GCM10020260_27240</name>
</gene>
<dbReference type="InterPro" id="IPR016040">
    <property type="entry name" value="NAD(P)-bd_dom"/>
</dbReference>
<dbReference type="PANTHER" id="PTHR15020">
    <property type="entry name" value="FLAVIN REDUCTASE-RELATED"/>
    <property type="match status" value="1"/>
</dbReference>
<organism evidence="3 4">
    <name type="scientific">Nesterenkonia halobia</name>
    <dbReference type="NCBI Taxonomy" id="37922"/>
    <lineage>
        <taxon>Bacteria</taxon>
        <taxon>Bacillati</taxon>
        <taxon>Actinomycetota</taxon>
        <taxon>Actinomycetes</taxon>
        <taxon>Micrococcales</taxon>
        <taxon>Micrococcaceae</taxon>
        <taxon>Nesterenkonia</taxon>
    </lineage>
</organism>
<dbReference type="EMBL" id="BAAAYG010000018">
    <property type="protein sequence ID" value="GAA3288514.1"/>
    <property type="molecule type" value="Genomic_DNA"/>
</dbReference>
<protein>
    <submittedName>
        <fullName evidence="3">SDR family oxidoreductase</fullName>
    </submittedName>
</protein>
<comment type="caution">
    <text evidence="3">The sequence shown here is derived from an EMBL/GenBank/DDBJ whole genome shotgun (WGS) entry which is preliminary data.</text>
</comment>
<name>A0ABP6RJ63_9MICC</name>
<proteinExistence type="predicted"/>
<evidence type="ECO:0000259" key="2">
    <source>
        <dbReference type="Pfam" id="PF13460"/>
    </source>
</evidence>
<dbReference type="PANTHER" id="PTHR15020:SF50">
    <property type="entry name" value="UPF0659 PROTEIN YMR090W"/>
    <property type="match status" value="1"/>
</dbReference>